<evidence type="ECO:0000259" key="3">
    <source>
        <dbReference type="Pfam" id="PF01408"/>
    </source>
</evidence>
<evidence type="ECO:0000256" key="2">
    <source>
        <dbReference type="ARBA" id="ARBA00023002"/>
    </source>
</evidence>
<comment type="caution">
    <text evidence="5">The sequence shown here is derived from an EMBL/GenBank/DDBJ whole genome shotgun (WGS) entry which is preliminary data.</text>
</comment>
<name>A0ABR8SVL8_9BACL</name>
<dbReference type="InterPro" id="IPR055170">
    <property type="entry name" value="GFO_IDH_MocA-like_dom"/>
</dbReference>
<dbReference type="Pfam" id="PF22725">
    <property type="entry name" value="GFO_IDH_MocA_C3"/>
    <property type="match status" value="1"/>
</dbReference>
<dbReference type="Pfam" id="PF01408">
    <property type="entry name" value="GFO_IDH_MocA"/>
    <property type="match status" value="1"/>
</dbReference>
<dbReference type="Gene3D" id="3.40.50.720">
    <property type="entry name" value="NAD(P)-binding Rossmann-like Domain"/>
    <property type="match status" value="1"/>
</dbReference>
<keyword evidence="6" id="KW-1185">Reference proteome</keyword>
<dbReference type="RefSeq" id="WP_191798538.1">
    <property type="nucleotide sequence ID" value="NZ_JACSQL010000001.1"/>
</dbReference>
<protein>
    <submittedName>
        <fullName evidence="5">Gfo/Idh/MocA family oxidoreductase</fullName>
    </submittedName>
</protein>
<keyword evidence="2" id="KW-0560">Oxidoreductase</keyword>
<dbReference type="PANTHER" id="PTHR22604:SF105">
    <property type="entry name" value="TRANS-1,2-DIHYDROBENZENE-1,2-DIOL DEHYDROGENASE"/>
    <property type="match status" value="1"/>
</dbReference>
<dbReference type="Proteomes" id="UP000608071">
    <property type="component" value="Unassembled WGS sequence"/>
</dbReference>
<sequence length="340" mass="37645">MSELIRWGILSTAKIGINAVIPALQQSERGQVVAIASRDESRAATIAAELNIPKAYGSYDALLADEEIDAVYIPVPNHLHMEWTIRAAKAGKHVLCEKPAALNEEQVTQMIDACKAANVVFAEAFMYRYHPKHQRVKEIIESGEIGEVRAIHANFTYNNCDDKENVRFKNDMGGGSLYDVGVYPISAARMFLEGEPEAVTVHALFSPEHDDVDMMASGLIEFPNKVALTFDCGMWACARAEFEILGTEGRIELPKVFGWENSDIPPQIIIHTDHVTREERVSVSNSFVLQAEAFADAVLDGKPLPFGPEDAVHNIRVIEACLESARKRERVTLPAMVPVF</sequence>
<feature type="domain" description="GFO/IDH/MocA-like oxidoreductase" evidence="4">
    <location>
        <begin position="133"/>
        <end position="252"/>
    </location>
</feature>
<evidence type="ECO:0000256" key="1">
    <source>
        <dbReference type="ARBA" id="ARBA00010928"/>
    </source>
</evidence>
<feature type="domain" description="Gfo/Idh/MocA-like oxidoreductase N-terminal" evidence="3">
    <location>
        <begin position="6"/>
        <end position="123"/>
    </location>
</feature>
<dbReference type="Gene3D" id="3.30.360.10">
    <property type="entry name" value="Dihydrodipicolinate Reductase, domain 2"/>
    <property type="match status" value="1"/>
</dbReference>
<accession>A0ABR8SVL8</accession>
<gene>
    <name evidence="5" type="ORF">H9647_04685</name>
</gene>
<dbReference type="InterPro" id="IPR050984">
    <property type="entry name" value="Gfo/Idh/MocA_domain"/>
</dbReference>
<dbReference type="SUPFAM" id="SSF55347">
    <property type="entry name" value="Glyceraldehyde-3-phosphate dehydrogenase-like, C-terminal domain"/>
    <property type="match status" value="1"/>
</dbReference>
<evidence type="ECO:0000313" key="5">
    <source>
        <dbReference type="EMBL" id="MBD7967348.1"/>
    </source>
</evidence>
<proteinExistence type="inferred from homology"/>
<reference evidence="5 6" key="1">
    <citation type="submission" date="2020-08" db="EMBL/GenBank/DDBJ databases">
        <title>A Genomic Blueprint of the Chicken Gut Microbiome.</title>
        <authorList>
            <person name="Gilroy R."/>
            <person name="Ravi A."/>
            <person name="Getino M."/>
            <person name="Pursley I."/>
            <person name="Horton D.L."/>
            <person name="Alikhan N.-F."/>
            <person name="Baker D."/>
            <person name="Gharbi K."/>
            <person name="Hall N."/>
            <person name="Watson M."/>
            <person name="Adriaenssens E.M."/>
            <person name="Foster-Nyarko E."/>
            <person name="Jarju S."/>
            <person name="Secka A."/>
            <person name="Antonio M."/>
            <person name="Oren A."/>
            <person name="Chaudhuri R."/>
            <person name="La Ragione R.M."/>
            <person name="Hildebrand F."/>
            <person name="Pallen M.J."/>
        </authorList>
    </citation>
    <scope>NUCLEOTIDE SEQUENCE [LARGE SCALE GENOMIC DNA]</scope>
    <source>
        <strain evidence="5 6">Sa2BVA9</strain>
    </source>
</reference>
<organism evidence="5 6">
    <name type="scientific">Paenibacillus gallinarum</name>
    <dbReference type="NCBI Taxonomy" id="2762232"/>
    <lineage>
        <taxon>Bacteria</taxon>
        <taxon>Bacillati</taxon>
        <taxon>Bacillota</taxon>
        <taxon>Bacilli</taxon>
        <taxon>Bacillales</taxon>
        <taxon>Paenibacillaceae</taxon>
        <taxon>Paenibacillus</taxon>
    </lineage>
</organism>
<evidence type="ECO:0000259" key="4">
    <source>
        <dbReference type="Pfam" id="PF22725"/>
    </source>
</evidence>
<comment type="similarity">
    <text evidence="1">Belongs to the Gfo/Idh/MocA family.</text>
</comment>
<dbReference type="SUPFAM" id="SSF51735">
    <property type="entry name" value="NAD(P)-binding Rossmann-fold domains"/>
    <property type="match status" value="1"/>
</dbReference>
<dbReference type="PANTHER" id="PTHR22604">
    <property type="entry name" value="OXIDOREDUCTASES"/>
    <property type="match status" value="1"/>
</dbReference>
<dbReference type="InterPro" id="IPR036291">
    <property type="entry name" value="NAD(P)-bd_dom_sf"/>
</dbReference>
<evidence type="ECO:0000313" key="6">
    <source>
        <dbReference type="Proteomes" id="UP000608071"/>
    </source>
</evidence>
<dbReference type="InterPro" id="IPR000683">
    <property type="entry name" value="Gfo/Idh/MocA-like_OxRdtase_N"/>
</dbReference>
<dbReference type="EMBL" id="JACSQL010000001">
    <property type="protein sequence ID" value="MBD7967348.1"/>
    <property type="molecule type" value="Genomic_DNA"/>
</dbReference>